<dbReference type="EMBL" id="QLII01000001">
    <property type="protein sequence ID" value="RAI74405.1"/>
    <property type="molecule type" value="Genomic_DNA"/>
</dbReference>
<reference evidence="2 3" key="1">
    <citation type="submission" date="2018-06" db="EMBL/GenBank/DDBJ databases">
        <title>Spirosoma sp. HMF3257 Genome sequencing and assembly.</title>
        <authorList>
            <person name="Kang H."/>
            <person name="Cha I."/>
            <person name="Kim H."/>
            <person name="Kang J."/>
            <person name="Joh K."/>
        </authorList>
    </citation>
    <scope>NUCLEOTIDE SEQUENCE [LARGE SCALE GENOMIC DNA]</scope>
    <source>
        <strain evidence="2 3">HMF3257</strain>
    </source>
</reference>
<dbReference type="Gene3D" id="3.90.1570.10">
    <property type="entry name" value="tt1808, chain A"/>
    <property type="match status" value="1"/>
</dbReference>
<gene>
    <name evidence="2" type="ORF">HMF3257_09045</name>
</gene>
<name>A0A327NHW4_9BACT</name>
<accession>A0A327NHW4</accession>
<dbReference type="PANTHER" id="PTHR34107">
    <property type="entry name" value="SLL0198 PROTEIN-RELATED"/>
    <property type="match status" value="1"/>
</dbReference>
<evidence type="ECO:0000259" key="1">
    <source>
        <dbReference type="Pfam" id="PF05685"/>
    </source>
</evidence>
<protein>
    <submittedName>
        <fullName evidence="2">Uma2 family endonuclease</fullName>
    </submittedName>
</protein>
<dbReference type="Proteomes" id="UP000249016">
    <property type="component" value="Unassembled WGS sequence"/>
</dbReference>
<sequence length="221" mass="25617">MTTLDLDQLLEAPNIKLLMQQAEIALRDEARQRQAFYEWIHEDHKAEFINGAIIMQSPAKERHWMAVGNLYRLLSAFVIKHKLGRVASEKAMISLTRNDYEPDICFWTADRSHEFEGEMMQFPAPDLIVEVLSKSTEKIDRGVKFNDYAAHSVQEYWIIDPKKQVIEQYILDKDVQAFVLENTLRIPHQIESKIVTGFQIPVQAIFDELSSNEILVSLLTN</sequence>
<dbReference type="InterPro" id="IPR008538">
    <property type="entry name" value="Uma2"/>
</dbReference>
<dbReference type="PANTHER" id="PTHR34107:SF4">
    <property type="entry name" value="SLL1222 PROTEIN"/>
    <property type="match status" value="1"/>
</dbReference>
<dbReference type="InterPro" id="IPR012296">
    <property type="entry name" value="Nuclease_put_TT1808"/>
</dbReference>
<dbReference type="Pfam" id="PF05685">
    <property type="entry name" value="Uma2"/>
    <property type="match status" value="1"/>
</dbReference>
<keyword evidence="2" id="KW-0378">Hydrolase</keyword>
<dbReference type="AlphaFoldDB" id="A0A327NHW4"/>
<dbReference type="SUPFAM" id="SSF52980">
    <property type="entry name" value="Restriction endonuclease-like"/>
    <property type="match status" value="1"/>
</dbReference>
<keyword evidence="2" id="KW-0540">Nuclease</keyword>
<dbReference type="CDD" id="cd06260">
    <property type="entry name" value="DUF820-like"/>
    <property type="match status" value="1"/>
</dbReference>
<dbReference type="InterPro" id="IPR011335">
    <property type="entry name" value="Restrct_endonuc-II-like"/>
</dbReference>
<evidence type="ECO:0000313" key="2">
    <source>
        <dbReference type="EMBL" id="RAI74405.1"/>
    </source>
</evidence>
<evidence type="ECO:0000313" key="3">
    <source>
        <dbReference type="Proteomes" id="UP000249016"/>
    </source>
</evidence>
<dbReference type="RefSeq" id="WP_111341607.1">
    <property type="nucleotide sequence ID" value="NZ_QLII01000001.1"/>
</dbReference>
<keyword evidence="2" id="KW-0255">Endonuclease</keyword>
<proteinExistence type="predicted"/>
<feature type="domain" description="Putative restriction endonuclease" evidence="1">
    <location>
        <begin position="34"/>
        <end position="202"/>
    </location>
</feature>
<dbReference type="GO" id="GO:0004519">
    <property type="term" value="F:endonuclease activity"/>
    <property type="evidence" value="ECO:0007669"/>
    <property type="project" value="UniProtKB-KW"/>
</dbReference>
<keyword evidence="3" id="KW-1185">Reference proteome</keyword>
<comment type="caution">
    <text evidence="2">The sequence shown here is derived from an EMBL/GenBank/DDBJ whole genome shotgun (WGS) entry which is preliminary data.</text>
</comment>
<dbReference type="OrthoDB" id="943262at2"/>
<organism evidence="2 3">
    <name type="scientific">Spirosoma telluris</name>
    <dbReference type="NCBI Taxonomy" id="2183553"/>
    <lineage>
        <taxon>Bacteria</taxon>
        <taxon>Pseudomonadati</taxon>
        <taxon>Bacteroidota</taxon>
        <taxon>Cytophagia</taxon>
        <taxon>Cytophagales</taxon>
        <taxon>Cytophagaceae</taxon>
        <taxon>Spirosoma</taxon>
    </lineage>
</organism>